<feature type="transmembrane region" description="Helical" evidence="2">
    <location>
        <begin position="222"/>
        <end position="244"/>
    </location>
</feature>
<keyword evidence="2" id="KW-0812">Transmembrane</keyword>
<feature type="transmembrane region" description="Helical" evidence="2">
    <location>
        <begin position="147"/>
        <end position="167"/>
    </location>
</feature>
<keyword evidence="5" id="KW-1185">Reference proteome</keyword>
<evidence type="ECO:0000313" key="4">
    <source>
        <dbReference type="EMBL" id="GGR12368.1"/>
    </source>
</evidence>
<protein>
    <recommendedName>
        <fullName evidence="3">Protein-glutamine gamma-glutamyltransferase-like C-terminal domain-containing protein</fullName>
    </recommendedName>
</protein>
<dbReference type="RefSeq" id="WP_189090994.1">
    <property type="nucleotide sequence ID" value="NZ_BMQL01000014.1"/>
</dbReference>
<reference evidence="4" key="2">
    <citation type="submission" date="2020-09" db="EMBL/GenBank/DDBJ databases">
        <authorList>
            <person name="Sun Q."/>
            <person name="Ohkuma M."/>
        </authorList>
    </citation>
    <scope>NUCLEOTIDE SEQUENCE</scope>
    <source>
        <strain evidence="4">JCM 31311</strain>
    </source>
</reference>
<organism evidence="4 5">
    <name type="scientific">Deinococcus ruber</name>
    <dbReference type="NCBI Taxonomy" id="1848197"/>
    <lineage>
        <taxon>Bacteria</taxon>
        <taxon>Thermotogati</taxon>
        <taxon>Deinococcota</taxon>
        <taxon>Deinococci</taxon>
        <taxon>Deinococcales</taxon>
        <taxon>Deinococcaceae</taxon>
        <taxon>Deinococcus</taxon>
    </lineage>
</organism>
<feature type="compositionally biased region" description="Polar residues" evidence="1">
    <location>
        <begin position="454"/>
        <end position="463"/>
    </location>
</feature>
<sequence>MPPSTVPTERTLRPWLIVLLPLTAFGLLPWWACTALALALALGRLNDDARSIAALLILLAAVVVALPLLPELLPSGTLFVQTAAVGLLSLLSLRWLESGQRRGLLIPAAVLLFAPTSLGLAALLLVALGLNGAESRPTQQLGGRRELWPLLALALGLGAALLLLPSLPTPSPAPAVSRSAPAPVQPVPTPPPPVLPETRAGTSVRPAPPRLEFRDDPWLARALWPVTALLIVACMVLLLLRARVQAAERRTTWTDYAAILALLGTLFMVLVVGAGAGPGGSAAGAASGQGGPGGAGGRAVLHTAASPEVLLLNIGSVAATLIFAVMAAGLLWSLRSQLAGTKQPAPDTSEPLQGGLSLPALHRIRAAWRDLEAALAQAGLGRRASQTPEEYAAALAAQFPGAAPDLHTLTRLYLPVRYGGVPSDQDADTAEAAAHHIREHVLREHAALPPGSRAHNSPDQEPA</sequence>
<proteinExistence type="predicted"/>
<feature type="transmembrane region" description="Helical" evidence="2">
    <location>
        <begin position="310"/>
        <end position="332"/>
    </location>
</feature>
<accession>A0A918C8L9</accession>
<feature type="compositionally biased region" description="Pro residues" evidence="1">
    <location>
        <begin position="183"/>
        <end position="195"/>
    </location>
</feature>
<evidence type="ECO:0000256" key="2">
    <source>
        <dbReference type="SAM" id="Phobius"/>
    </source>
</evidence>
<dbReference type="InterPro" id="IPR025403">
    <property type="entry name" value="TgpA-like_C"/>
</dbReference>
<dbReference type="Pfam" id="PF13559">
    <property type="entry name" value="DUF4129"/>
    <property type="match status" value="1"/>
</dbReference>
<feature type="transmembrane region" description="Helical" evidence="2">
    <location>
        <begin position="104"/>
        <end position="126"/>
    </location>
</feature>
<comment type="caution">
    <text evidence="4">The sequence shown here is derived from an EMBL/GenBank/DDBJ whole genome shotgun (WGS) entry which is preliminary data.</text>
</comment>
<feature type="transmembrane region" description="Helical" evidence="2">
    <location>
        <begin position="15"/>
        <end position="40"/>
    </location>
</feature>
<feature type="region of interest" description="Disordered" evidence="1">
    <location>
        <begin position="174"/>
        <end position="207"/>
    </location>
</feature>
<evidence type="ECO:0000256" key="1">
    <source>
        <dbReference type="SAM" id="MobiDB-lite"/>
    </source>
</evidence>
<keyword evidence="2" id="KW-0472">Membrane</keyword>
<gene>
    <name evidence="4" type="ORF">GCM10008957_26560</name>
</gene>
<evidence type="ECO:0000313" key="5">
    <source>
        <dbReference type="Proteomes" id="UP000603865"/>
    </source>
</evidence>
<dbReference type="Proteomes" id="UP000603865">
    <property type="component" value="Unassembled WGS sequence"/>
</dbReference>
<dbReference type="AlphaFoldDB" id="A0A918C8L9"/>
<name>A0A918C8L9_9DEIO</name>
<feature type="transmembrane region" description="Helical" evidence="2">
    <location>
        <begin position="52"/>
        <end position="69"/>
    </location>
</feature>
<feature type="region of interest" description="Disordered" evidence="1">
    <location>
        <begin position="444"/>
        <end position="463"/>
    </location>
</feature>
<evidence type="ECO:0000259" key="3">
    <source>
        <dbReference type="Pfam" id="PF13559"/>
    </source>
</evidence>
<keyword evidence="2" id="KW-1133">Transmembrane helix</keyword>
<feature type="transmembrane region" description="Helical" evidence="2">
    <location>
        <begin position="256"/>
        <end position="276"/>
    </location>
</feature>
<reference evidence="4" key="1">
    <citation type="journal article" date="2014" name="Int. J. Syst. Evol. Microbiol.">
        <title>Complete genome sequence of Corynebacterium casei LMG S-19264T (=DSM 44701T), isolated from a smear-ripened cheese.</title>
        <authorList>
            <consortium name="US DOE Joint Genome Institute (JGI-PGF)"/>
            <person name="Walter F."/>
            <person name="Albersmeier A."/>
            <person name="Kalinowski J."/>
            <person name="Ruckert C."/>
        </authorList>
    </citation>
    <scope>NUCLEOTIDE SEQUENCE</scope>
    <source>
        <strain evidence="4">JCM 31311</strain>
    </source>
</reference>
<dbReference type="EMBL" id="BMQL01000014">
    <property type="protein sequence ID" value="GGR12368.1"/>
    <property type="molecule type" value="Genomic_DNA"/>
</dbReference>
<feature type="domain" description="Protein-glutamine gamma-glutamyltransferase-like C-terminal" evidence="3">
    <location>
        <begin position="367"/>
        <end position="433"/>
    </location>
</feature>